<dbReference type="SUPFAM" id="SSF52980">
    <property type="entry name" value="Restriction endonuclease-like"/>
    <property type="match status" value="1"/>
</dbReference>
<protein>
    <recommendedName>
        <fullName evidence="6">DUF559 domain-containing protein</fullName>
    </recommendedName>
</protein>
<dbReference type="PANTHER" id="PTHR38590:SF1">
    <property type="entry name" value="BLL0828 PROTEIN"/>
    <property type="match status" value="1"/>
</dbReference>
<evidence type="ECO:0000259" key="3">
    <source>
        <dbReference type="Pfam" id="PF18135"/>
    </source>
</evidence>
<proteinExistence type="predicted"/>
<evidence type="ECO:0000259" key="2">
    <source>
        <dbReference type="Pfam" id="PF04480"/>
    </source>
</evidence>
<dbReference type="Pfam" id="PF18135">
    <property type="entry name" value="Type_ISP_C"/>
    <property type="match status" value="1"/>
</dbReference>
<dbReference type="InterPro" id="IPR047216">
    <property type="entry name" value="Endonuclease_DUF559_bact"/>
</dbReference>
<dbReference type="Gene3D" id="3.40.960.10">
    <property type="entry name" value="VSR Endonuclease"/>
    <property type="match status" value="1"/>
</dbReference>
<dbReference type="RefSeq" id="WP_169711518.1">
    <property type="nucleotide sequence ID" value="NZ_CP019344.1"/>
</dbReference>
<evidence type="ECO:0000313" key="4">
    <source>
        <dbReference type="EMBL" id="ARN76943.1"/>
    </source>
</evidence>
<feature type="domain" description="DUF559" evidence="2">
    <location>
        <begin position="266"/>
        <end position="366"/>
    </location>
</feature>
<evidence type="ECO:0000313" key="5">
    <source>
        <dbReference type="Proteomes" id="UP000193431"/>
    </source>
</evidence>
<dbReference type="InterPro" id="IPR007569">
    <property type="entry name" value="DUF559"/>
</dbReference>
<dbReference type="Proteomes" id="UP000193431">
    <property type="component" value="Chromosome"/>
</dbReference>
<dbReference type="EMBL" id="CP019344">
    <property type="protein sequence ID" value="ARN76943.1"/>
    <property type="molecule type" value="Genomic_DNA"/>
</dbReference>
<dbReference type="STRING" id="331648.BST97_02415"/>
<gene>
    <name evidence="4" type="ORF">BST97_02415</name>
</gene>
<dbReference type="CDD" id="cd01038">
    <property type="entry name" value="Endonuclease_DUF559"/>
    <property type="match status" value="1"/>
</dbReference>
<dbReference type="InterPro" id="IPR011335">
    <property type="entry name" value="Restrct_endonuc-II-like"/>
</dbReference>
<dbReference type="InterPro" id="IPR041635">
    <property type="entry name" value="Type_ISP_LLaBIII_C"/>
</dbReference>
<feature type="domain" description="Type ISP restriction-modification enzyme LLaBIII C-terminal specificity" evidence="3">
    <location>
        <begin position="12"/>
        <end position="181"/>
    </location>
</feature>
<keyword evidence="5" id="KW-1185">Reference proteome</keyword>
<organism evidence="4 5">
    <name type="scientific">Nonlabens spongiae</name>
    <dbReference type="NCBI Taxonomy" id="331648"/>
    <lineage>
        <taxon>Bacteria</taxon>
        <taxon>Pseudomonadati</taxon>
        <taxon>Bacteroidota</taxon>
        <taxon>Flavobacteriia</taxon>
        <taxon>Flavobacteriales</taxon>
        <taxon>Flavobacteriaceae</taxon>
        <taxon>Nonlabens</taxon>
    </lineage>
</organism>
<dbReference type="PANTHER" id="PTHR38590">
    <property type="entry name" value="BLL0828 PROTEIN"/>
    <property type="match status" value="1"/>
</dbReference>
<dbReference type="Pfam" id="PF04480">
    <property type="entry name" value="DUF559"/>
    <property type="match status" value="1"/>
</dbReference>
<evidence type="ECO:0000256" key="1">
    <source>
        <dbReference type="SAM" id="MobiDB-lite"/>
    </source>
</evidence>
<evidence type="ECO:0008006" key="6">
    <source>
        <dbReference type="Google" id="ProtNLM"/>
    </source>
</evidence>
<accession>A0A1W6MH61</accession>
<name>A0A1W6MH61_9FLAO</name>
<sequence>MERYNGNLSIEKIFHLSGAGIVTAHDEFVIDFSKQVLEMKFQRFANSLRDTESLHRDFKVAKKKGWDILEGYDNLQNNVDFGKYIYNIDYRPFDTREIFYEDKLVWRTVRQVFDNINGKENYSLVLPKQNKKDWGVFISKFCTAHKLVSAYDINYNHPLYRYESNDRIPNLNRKMIQQFASGLSLTFLPDHDLERLREAVELREQGQDVYSGWKLPETVEDIEQLFERREKAQKGDDIAPLIPQGELLRGQKAKWKTADPRIYEVMKERAKELRKNMTATEKVFWQEIRANKLGVKFNRQHVAAGFILDFFDPEIGLAVEIDGGYHENQKEQDQLRTEELNAQGIQVIRFSNTQVTKNLLVCIRELQDSIDKIQSNTKDSPLGARGRQEHSLH</sequence>
<reference evidence="4 5" key="1">
    <citation type="submission" date="2016-11" db="EMBL/GenBank/DDBJ databases">
        <title>Trade-off between light-utilization and light-protection in marine flavobacteria.</title>
        <authorList>
            <person name="Kumagai Y."/>
        </authorList>
    </citation>
    <scope>NUCLEOTIDE SEQUENCE [LARGE SCALE GENOMIC DNA]</scope>
    <source>
        <strain evidence="4 5">JCM 13191</strain>
    </source>
</reference>
<dbReference type="AlphaFoldDB" id="A0A1W6MH61"/>
<feature type="region of interest" description="Disordered" evidence="1">
    <location>
        <begin position="374"/>
        <end position="393"/>
    </location>
</feature>